<protein>
    <submittedName>
        <fullName evidence="1">Uncharacterized protein</fullName>
    </submittedName>
</protein>
<organism evidence="1 2">
    <name type="scientific">Cytobacillus firmus DS1</name>
    <dbReference type="NCBI Taxonomy" id="1307436"/>
    <lineage>
        <taxon>Bacteria</taxon>
        <taxon>Bacillati</taxon>
        <taxon>Bacillota</taxon>
        <taxon>Bacilli</taxon>
        <taxon>Bacillales</taxon>
        <taxon>Bacillaceae</taxon>
        <taxon>Cytobacillus</taxon>
    </lineage>
</organism>
<evidence type="ECO:0000313" key="2">
    <source>
        <dbReference type="Proteomes" id="UP000019270"/>
    </source>
</evidence>
<accession>W7LB83</accession>
<gene>
    <name evidence="1" type="ORF">PBF_20193</name>
</gene>
<evidence type="ECO:0000313" key="1">
    <source>
        <dbReference type="EMBL" id="EWG09189.1"/>
    </source>
</evidence>
<comment type="caution">
    <text evidence="1">The sequence shown here is derived from an EMBL/GenBank/DDBJ whole genome shotgun (WGS) entry which is preliminary data.</text>
</comment>
<name>W7LB83_CYTFI</name>
<dbReference type="EMBL" id="APVL01000020">
    <property type="protein sequence ID" value="EWG09189.1"/>
    <property type="molecule type" value="Genomic_DNA"/>
</dbReference>
<proteinExistence type="predicted"/>
<sequence length="103" mass="11546">MVSFNACYPEHNLLSNYLKLANNGGFFHYIRNYIILNDGNISVEGCLHLASAPTPRGVGVCTKEKLPWMFFAGTIFFACSEGASAFDKSRAEIEKQSREEDFK</sequence>
<reference evidence="1 2" key="2">
    <citation type="journal article" date="2016" name="Sci. Rep.">
        <title>A novel serine protease, Sep1, from Bacillus firmus DS-1 has nematicidal activity and degrades multiple intestinal-associated nematode proteins.</title>
        <authorList>
            <person name="Geng C."/>
            <person name="Nie X."/>
            <person name="Tang Z."/>
            <person name="Zhang Y."/>
            <person name="Lin J."/>
            <person name="Sun M."/>
            <person name="Peng D."/>
        </authorList>
    </citation>
    <scope>NUCLEOTIDE SEQUENCE [LARGE SCALE GENOMIC DNA]</scope>
    <source>
        <strain evidence="1 2">DS1</strain>
    </source>
</reference>
<dbReference type="Proteomes" id="UP000019270">
    <property type="component" value="Unassembled WGS sequence"/>
</dbReference>
<dbReference type="AlphaFoldDB" id="W7LB83"/>
<reference evidence="2" key="1">
    <citation type="submission" date="2013-03" db="EMBL/GenBank/DDBJ databases">
        <title>Draft genome sequence of Bacillus firmus DS1.</title>
        <authorList>
            <person name="Peng D."/>
            <person name="Zhu L."/>
            <person name="Sun M."/>
        </authorList>
    </citation>
    <scope>NUCLEOTIDE SEQUENCE [LARGE SCALE GENOMIC DNA]</scope>
    <source>
        <strain evidence="2">DS1</strain>
    </source>
</reference>